<dbReference type="Proteomes" id="UP000298774">
    <property type="component" value="Plasmid p3"/>
</dbReference>
<name>A0A4D8QQ27_AZOBR</name>
<geneLocation type="plasmid" evidence="1 2">
    <name>p3</name>
</geneLocation>
<organism evidence="1 2">
    <name type="scientific">Azospirillum brasilense</name>
    <dbReference type="NCBI Taxonomy" id="192"/>
    <lineage>
        <taxon>Bacteria</taxon>
        <taxon>Pseudomonadati</taxon>
        <taxon>Pseudomonadota</taxon>
        <taxon>Alphaproteobacteria</taxon>
        <taxon>Rhodospirillales</taxon>
        <taxon>Azospirillaceae</taxon>
        <taxon>Azospirillum</taxon>
    </lineage>
</organism>
<proteinExistence type="predicted"/>
<keyword evidence="1" id="KW-0614">Plasmid</keyword>
<evidence type="ECO:0000313" key="1">
    <source>
        <dbReference type="EMBL" id="QCO12975.1"/>
    </source>
</evidence>
<dbReference type="EMBL" id="CP032342">
    <property type="protein sequence ID" value="QCO12975.1"/>
    <property type="molecule type" value="Genomic_DNA"/>
</dbReference>
<accession>A0A4D8QQ27</accession>
<protein>
    <submittedName>
        <fullName evidence="1">Uncharacterized protein</fullName>
    </submittedName>
</protein>
<reference evidence="1 2" key="1">
    <citation type="submission" date="2018-09" db="EMBL/GenBank/DDBJ databases">
        <title>Whole genome based analysis of evolution and adaptive divergence in Indian and Brazilian strains of Azospirillum brasilense.</title>
        <authorList>
            <person name="Singh C."/>
            <person name="Tripathi A.K."/>
        </authorList>
    </citation>
    <scope>NUCLEOTIDE SEQUENCE [LARGE SCALE GENOMIC DNA]</scope>
    <source>
        <strain evidence="1 2">MTCC4038</strain>
        <plasmid evidence="1 2">p3</plasmid>
    </source>
</reference>
<dbReference type="AlphaFoldDB" id="A0A4D8QQ27"/>
<gene>
    <name evidence="1" type="ORF">D3868_28650</name>
</gene>
<sequence length="164" mass="18506">MPTLADWMRPADEDTVRCWLADLGILVAGTMGVEEARAKLGAYSRLLADDYPRLAFTERTLRAAGRRFNTYFPTFGKVAEFLDELAVELRTKVNRVQALAAPPRQRQREAEDEPVSLEQRQRMGLLFGMLGKALTSGDWNAVDAECQRIEARDKWNAPQPPTKP</sequence>
<evidence type="ECO:0000313" key="2">
    <source>
        <dbReference type="Proteomes" id="UP000298774"/>
    </source>
</evidence>